<dbReference type="RefSeq" id="WP_157998223.1">
    <property type="nucleotide sequence ID" value="NZ_CP047188.1"/>
</dbReference>
<dbReference type="AlphaFoldDB" id="A0A8H9YBE5"/>
<comment type="caution">
    <text evidence="1">The sequence shown here is derived from an EMBL/GenBank/DDBJ whole genome shotgun (WGS) entry which is preliminary data.</text>
</comment>
<organism evidence="1 2">
    <name type="scientific">Corynebacterium bovis DSM 20582 = CIP 54.80</name>
    <dbReference type="NCBI Taxonomy" id="927655"/>
    <lineage>
        <taxon>Bacteria</taxon>
        <taxon>Bacillati</taxon>
        <taxon>Actinomycetota</taxon>
        <taxon>Actinomycetes</taxon>
        <taxon>Mycobacteriales</taxon>
        <taxon>Corynebacteriaceae</taxon>
        <taxon>Corynebacterium</taxon>
    </lineage>
</organism>
<name>A0A8H9YBE5_9CORY</name>
<dbReference type="EMBL" id="JACHWT010000012">
    <property type="protein sequence ID" value="MBB3116931.1"/>
    <property type="molecule type" value="Genomic_DNA"/>
</dbReference>
<gene>
    <name evidence="1" type="ORF">FHU32_002185</name>
</gene>
<reference evidence="1" key="1">
    <citation type="submission" date="2020-08" db="EMBL/GenBank/DDBJ databases">
        <title>Sequencing the genomes of 1000 actinobacteria strains.</title>
        <authorList>
            <person name="Klenk H.-P."/>
        </authorList>
    </citation>
    <scope>NUCLEOTIDE SEQUENCE</scope>
    <source>
        <strain evidence="1">DSM 20582</strain>
    </source>
</reference>
<evidence type="ECO:0000313" key="1">
    <source>
        <dbReference type="EMBL" id="MBB3116931.1"/>
    </source>
</evidence>
<proteinExistence type="predicted"/>
<accession>A0A8H9YBE5</accession>
<sequence length="160" mass="17202">MGMNMVPQVTTTKDALAWVTAMTDAEAAAFVASAVGGITSAVSDIYDVHSFAAQCLVGRVCERMSAGRGFDIDAEVIDAGRCKSGDVHHVLIEAGRLVLRAPRVLRGDRNPDAEIAYAAGTGTPIRKIVAMTGFRRRDILATITYAWDEQRITNYWLGVG</sequence>
<evidence type="ECO:0000313" key="2">
    <source>
        <dbReference type="Proteomes" id="UP000612712"/>
    </source>
</evidence>
<protein>
    <submittedName>
        <fullName evidence="1">Uncharacterized protein</fullName>
    </submittedName>
</protein>
<dbReference type="Proteomes" id="UP000612712">
    <property type="component" value="Unassembled WGS sequence"/>
</dbReference>